<dbReference type="InterPro" id="IPR009291">
    <property type="entry name" value="Vps62"/>
</dbReference>
<dbReference type="PANTHER" id="PTHR48173:SF2">
    <property type="entry name" value="VACUOLAR PROTEIN SORTING-ASSOCIATED PROTEIN 62"/>
    <property type="match status" value="1"/>
</dbReference>
<proteinExistence type="predicted"/>
<evidence type="ECO:0008006" key="4">
    <source>
        <dbReference type="Google" id="ProtNLM"/>
    </source>
</evidence>
<dbReference type="PANTHER" id="PTHR48173">
    <property type="entry name" value="GNK2-HOMOLOGOUS DOMAIN-CONTAINING PROTEIN"/>
    <property type="match status" value="1"/>
</dbReference>
<dbReference type="EMBL" id="OZ019893">
    <property type="protein sequence ID" value="CAK9190161.1"/>
    <property type="molecule type" value="Genomic_DNA"/>
</dbReference>
<feature type="region of interest" description="Disordered" evidence="1">
    <location>
        <begin position="586"/>
        <end position="610"/>
    </location>
</feature>
<name>A0ABP0T973_9BRYO</name>
<accession>A0ABP0T973</accession>
<dbReference type="Proteomes" id="UP001497512">
    <property type="component" value="Chromosome 1"/>
</dbReference>
<organism evidence="2 3">
    <name type="scientific">Sphagnum troendelagicum</name>
    <dbReference type="NCBI Taxonomy" id="128251"/>
    <lineage>
        <taxon>Eukaryota</taxon>
        <taxon>Viridiplantae</taxon>
        <taxon>Streptophyta</taxon>
        <taxon>Embryophyta</taxon>
        <taxon>Bryophyta</taxon>
        <taxon>Sphagnophytina</taxon>
        <taxon>Sphagnopsida</taxon>
        <taxon>Sphagnales</taxon>
        <taxon>Sphagnaceae</taxon>
        <taxon>Sphagnum</taxon>
    </lineage>
</organism>
<dbReference type="Pfam" id="PF06101">
    <property type="entry name" value="Vps62"/>
    <property type="match status" value="1"/>
</dbReference>
<evidence type="ECO:0000313" key="3">
    <source>
        <dbReference type="Proteomes" id="UP001497512"/>
    </source>
</evidence>
<gene>
    <name evidence="2" type="ORF">CSSPTR1EN2_LOCUS711</name>
</gene>
<reference evidence="2 3" key="1">
    <citation type="submission" date="2024-02" db="EMBL/GenBank/DDBJ databases">
        <authorList>
            <consortium name="ELIXIR-Norway"/>
            <consortium name="Elixir Norway"/>
        </authorList>
    </citation>
    <scope>NUCLEOTIDE SEQUENCE [LARGE SCALE GENOMIC DNA]</scope>
</reference>
<evidence type="ECO:0000313" key="2">
    <source>
        <dbReference type="EMBL" id="CAK9190161.1"/>
    </source>
</evidence>
<sequence>MFGLDKFYWEKYFMFTKQHQPACHTAGLPYPPPSSWPSGTGFATGTISLGEVDAVQISTFEDIWSSFEGGNNDKGVTIYKPVDLPSGYSVLGYYGQDNSIPETGWVLAVKENQSHAVGGIMDFKFLEDFSSSSIVDCSTGKATAVGEFRGVPGERTSTSHALASPVDYVMVWSSQAWNGKQNGHCWFWFPVAPEGYKAVGFLATNTEEKPGLDSVVCVRMDLTEDCIAAEKMWDAGGFSKVSPFSIWGTKPRVRGVTQKGVDAGCFSCFISCNAGCQVPVACVSNTNLHLSAMPTLEQVQSVQASYGPTLVFHPDEVYLPSSVSWFFQHGALLYAADSTATPVHVSSDGSNLPQGGDNDFAFWLDLPSDGSADEVKKGNLESAEVYIHVKPVYGGTFTDLATWIFYPFNGPSCAKFKVLNIPLGRVGEHVGDWEHYTLRVSNFTGELRSIYFSQHSAGTWHQPFELEYKSRNRPLIYVAKSGHPVYAHEGVNLQGDEKRGIGLRNDTMYSNILLDTREKYQIIAAEYMLARYNEEMPKEPPWLQYMREWGPKFDYDKTAMLNNILKYLPQQIRVPLQDIISKLPDEVLGQEGPTGPKQKNNWFGDERDHL</sequence>
<evidence type="ECO:0000256" key="1">
    <source>
        <dbReference type="SAM" id="MobiDB-lite"/>
    </source>
</evidence>
<protein>
    <recommendedName>
        <fullName evidence="4">Vacuolar protein sorting-associated protein 62</fullName>
    </recommendedName>
</protein>
<keyword evidence="3" id="KW-1185">Reference proteome</keyword>